<proteinExistence type="predicted"/>
<dbReference type="InterPro" id="IPR050706">
    <property type="entry name" value="Cyclic-di-GMP_PDE-like"/>
</dbReference>
<evidence type="ECO:0000313" key="3">
    <source>
        <dbReference type="EMBL" id="EME68752.1"/>
    </source>
</evidence>
<protein>
    <submittedName>
        <fullName evidence="3">Signal transduction protein</fullName>
    </submittedName>
</protein>
<dbReference type="InterPro" id="IPR000014">
    <property type="entry name" value="PAS"/>
</dbReference>
<sequence>MTKARDSVAGAEDGPEGGERSARRKGKAAPGLGQPQEAYVAFAFAAADLLMEADHGGRIVFAIGASMSLVGRPARLLATMTLPELIRPEDQSRVRNALKRMAGGDRVRHVLLHVTLPAGGSTPVALSGYPHPDRPDRLLLVLTHSGTLMSPTVRHQETGLLGRESFEALAGDLIKESARDGDDSYRMTLLDLPELADLRSKVGAEATADFIARFTDYLRQCSVGGGAAADLGNSKYGLIHGPEVSAGEIETAISGLAQSVMGAPMAPESASLSIDGGGGISAQEATSALIYTLNRFTSDSGAAIHELSAMARPTLSQTVARMREVKQTIGKGDFQLFFQPIVDLWSNAVHHFECLVRFGDSGNSPYSTVVFAEDTGLVGELDLAICARAIAFMRQGVGAEPSLRFAVNLSGRSLSSPSMAARLLQLIHGASDLRGRLLFEVTESSAIADLVAANAVIQEIRGRGHPVGIDDFGAGAAAFHYLRGLKVDHVKIDGSYVREAAGKGESLPFLRAITQLCRELRVATIAEHIEDEATANLLRVYNVRYGQGYYFGKPMQPSRRLHGSRAPWATPLTQWRNGLLFFGNGTVA</sequence>
<dbReference type="eggNOG" id="COG2200">
    <property type="taxonomic scope" value="Bacteria"/>
</dbReference>
<dbReference type="PANTHER" id="PTHR33121:SF79">
    <property type="entry name" value="CYCLIC DI-GMP PHOSPHODIESTERASE PDED-RELATED"/>
    <property type="match status" value="1"/>
</dbReference>
<dbReference type="SUPFAM" id="SSF55785">
    <property type="entry name" value="PYP-like sensor domain (PAS domain)"/>
    <property type="match status" value="1"/>
</dbReference>
<dbReference type="InterPro" id="IPR013656">
    <property type="entry name" value="PAS_4"/>
</dbReference>
<dbReference type="Pfam" id="PF00563">
    <property type="entry name" value="EAL"/>
    <property type="match status" value="1"/>
</dbReference>
<name>M2ZN84_9PROT</name>
<accession>M2ZN84</accession>
<comment type="caution">
    <text evidence="3">The sequence shown here is derived from an EMBL/GenBank/DDBJ whole genome shotgun (WGS) entry which is preliminary data.</text>
</comment>
<evidence type="ECO:0000259" key="2">
    <source>
        <dbReference type="PROSITE" id="PS50883"/>
    </source>
</evidence>
<reference evidence="3 4" key="1">
    <citation type="journal article" date="2014" name="Genome Announc.">
        <title>Draft Genome Sequence of Magnetospirillum sp. Strain SO-1, a Freshwater Magnetotactic Bacterium Isolated from the Ol'khovka River, Russia.</title>
        <authorList>
            <person name="Grouzdev D.S."/>
            <person name="Dziuba M.V."/>
            <person name="Sukhacheva M.S."/>
            <person name="Mardanov A.V."/>
            <person name="Beletskiy A.V."/>
            <person name="Kuznetsov B.B."/>
            <person name="Skryabin K.G."/>
        </authorList>
    </citation>
    <scope>NUCLEOTIDE SEQUENCE [LARGE SCALE GENOMIC DNA]</scope>
    <source>
        <strain evidence="3 4">SO-1</strain>
    </source>
</reference>
<dbReference type="RefSeq" id="WP_008619748.1">
    <property type="nucleotide sequence ID" value="NZ_AONQ01000053.1"/>
</dbReference>
<dbReference type="InterPro" id="IPR035919">
    <property type="entry name" value="EAL_sf"/>
</dbReference>
<dbReference type="Pfam" id="PF08448">
    <property type="entry name" value="PAS_4"/>
    <property type="match status" value="1"/>
</dbReference>
<dbReference type="SMART" id="SM00052">
    <property type="entry name" value="EAL"/>
    <property type="match status" value="1"/>
</dbReference>
<dbReference type="STRING" id="1244869.H261_16740"/>
<organism evidence="3 4">
    <name type="scientific">Paramagnetospirillum caucaseum</name>
    <dbReference type="NCBI Taxonomy" id="1244869"/>
    <lineage>
        <taxon>Bacteria</taxon>
        <taxon>Pseudomonadati</taxon>
        <taxon>Pseudomonadota</taxon>
        <taxon>Alphaproteobacteria</taxon>
        <taxon>Rhodospirillales</taxon>
        <taxon>Magnetospirillaceae</taxon>
        <taxon>Paramagnetospirillum</taxon>
    </lineage>
</organism>
<dbReference type="InterPro" id="IPR035965">
    <property type="entry name" value="PAS-like_dom_sf"/>
</dbReference>
<keyword evidence="4" id="KW-1185">Reference proteome</keyword>
<dbReference type="InterPro" id="IPR001633">
    <property type="entry name" value="EAL_dom"/>
</dbReference>
<feature type="region of interest" description="Disordered" evidence="1">
    <location>
        <begin position="1"/>
        <end position="32"/>
    </location>
</feature>
<feature type="domain" description="EAL" evidence="2">
    <location>
        <begin position="318"/>
        <end position="568"/>
    </location>
</feature>
<dbReference type="PATRIC" id="fig|1244869.3.peg.3363"/>
<dbReference type="Gene3D" id="3.20.20.450">
    <property type="entry name" value="EAL domain"/>
    <property type="match status" value="1"/>
</dbReference>
<dbReference type="PROSITE" id="PS50883">
    <property type="entry name" value="EAL"/>
    <property type="match status" value="1"/>
</dbReference>
<gene>
    <name evidence="3" type="ORF">H261_16740</name>
</gene>
<evidence type="ECO:0000256" key="1">
    <source>
        <dbReference type="SAM" id="MobiDB-lite"/>
    </source>
</evidence>
<dbReference type="EMBL" id="AONQ01000053">
    <property type="protein sequence ID" value="EME68752.1"/>
    <property type="molecule type" value="Genomic_DNA"/>
</dbReference>
<dbReference type="GO" id="GO:0071111">
    <property type="term" value="F:cyclic-guanylate-specific phosphodiesterase activity"/>
    <property type="evidence" value="ECO:0007669"/>
    <property type="project" value="InterPro"/>
</dbReference>
<dbReference type="Proteomes" id="UP000011744">
    <property type="component" value="Unassembled WGS sequence"/>
</dbReference>
<dbReference type="PANTHER" id="PTHR33121">
    <property type="entry name" value="CYCLIC DI-GMP PHOSPHODIESTERASE PDEF"/>
    <property type="match status" value="1"/>
</dbReference>
<dbReference type="SUPFAM" id="SSF141868">
    <property type="entry name" value="EAL domain-like"/>
    <property type="match status" value="1"/>
</dbReference>
<evidence type="ECO:0000313" key="4">
    <source>
        <dbReference type="Proteomes" id="UP000011744"/>
    </source>
</evidence>
<dbReference type="CDD" id="cd00130">
    <property type="entry name" value="PAS"/>
    <property type="match status" value="1"/>
</dbReference>
<dbReference type="CDD" id="cd01948">
    <property type="entry name" value="EAL"/>
    <property type="match status" value="1"/>
</dbReference>
<dbReference type="AlphaFoldDB" id="M2ZN84"/>